<proteinExistence type="predicted"/>
<reference evidence="1" key="1">
    <citation type="journal article" date="2021" name="Proc. Natl. Acad. Sci. U.S.A.">
        <title>A Catalog of Tens of Thousands of Viruses from Human Metagenomes Reveals Hidden Associations with Chronic Diseases.</title>
        <authorList>
            <person name="Tisza M.J."/>
            <person name="Buck C.B."/>
        </authorList>
    </citation>
    <scope>NUCLEOTIDE SEQUENCE</scope>
    <source>
        <strain evidence="1">CtKm44</strain>
    </source>
</reference>
<sequence length="125" mass="14986">MPFTVEVYEKESGICVDRITAYSVRAEGDWYKIDPVREEGYRGPVEYRIEKYELTTKSFLENGKTLMVKGRFDAKPYLFPNVYSYKKVDLHDGLEYLRVEYRPWGQDRIQAHMMSMSMIDFWEEQ</sequence>
<name>A0A8S5LU91_9CAUD</name>
<organism evidence="1">
    <name type="scientific">Siphoviridae sp. ctKm44</name>
    <dbReference type="NCBI Taxonomy" id="2826245"/>
    <lineage>
        <taxon>Viruses</taxon>
        <taxon>Duplodnaviria</taxon>
        <taxon>Heunggongvirae</taxon>
        <taxon>Uroviricota</taxon>
        <taxon>Caudoviricetes</taxon>
    </lineage>
</organism>
<evidence type="ECO:0000313" key="1">
    <source>
        <dbReference type="EMBL" id="DAD73395.1"/>
    </source>
</evidence>
<accession>A0A8S5LU91</accession>
<dbReference type="EMBL" id="BK014735">
    <property type="protein sequence ID" value="DAD73395.1"/>
    <property type="molecule type" value="Genomic_DNA"/>
</dbReference>
<protein>
    <submittedName>
        <fullName evidence="1">Uncharacterized protein</fullName>
    </submittedName>
</protein>